<proteinExistence type="predicted"/>
<protein>
    <submittedName>
        <fullName evidence="1">Uncharacterized protein</fullName>
    </submittedName>
</protein>
<comment type="caution">
    <text evidence="1">The sequence shown here is derived from an EMBL/GenBank/DDBJ whole genome shotgun (WGS) entry which is preliminary data.</text>
</comment>
<dbReference type="EMBL" id="BPLQ01007805">
    <property type="protein sequence ID" value="GIY32467.1"/>
    <property type="molecule type" value="Genomic_DNA"/>
</dbReference>
<feature type="non-terminal residue" evidence="1">
    <location>
        <position position="47"/>
    </location>
</feature>
<gene>
    <name evidence="1" type="ORF">CDAR_533181</name>
</gene>
<keyword evidence="2" id="KW-1185">Reference proteome</keyword>
<organism evidence="1 2">
    <name type="scientific">Caerostris darwini</name>
    <dbReference type="NCBI Taxonomy" id="1538125"/>
    <lineage>
        <taxon>Eukaryota</taxon>
        <taxon>Metazoa</taxon>
        <taxon>Ecdysozoa</taxon>
        <taxon>Arthropoda</taxon>
        <taxon>Chelicerata</taxon>
        <taxon>Arachnida</taxon>
        <taxon>Araneae</taxon>
        <taxon>Araneomorphae</taxon>
        <taxon>Entelegynae</taxon>
        <taxon>Araneoidea</taxon>
        <taxon>Araneidae</taxon>
        <taxon>Caerostris</taxon>
    </lineage>
</organism>
<name>A0AAV4SG01_9ARAC</name>
<dbReference type="AlphaFoldDB" id="A0AAV4SG01"/>
<dbReference type="Proteomes" id="UP001054837">
    <property type="component" value="Unassembled WGS sequence"/>
</dbReference>
<accession>A0AAV4SG01</accession>
<reference evidence="1 2" key="1">
    <citation type="submission" date="2021-06" db="EMBL/GenBank/DDBJ databases">
        <title>Caerostris darwini draft genome.</title>
        <authorList>
            <person name="Kono N."/>
            <person name="Arakawa K."/>
        </authorList>
    </citation>
    <scope>NUCLEOTIDE SEQUENCE [LARGE SCALE GENOMIC DNA]</scope>
</reference>
<evidence type="ECO:0000313" key="1">
    <source>
        <dbReference type="EMBL" id="GIY32467.1"/>
    </source>
</evidence>
<sequence>MRREACQDSSLVAQLFSYDWIDLDDPMFSGSKPLHSCGNLLACFLLS</sequence>
<evidence type="ECO:0000313" key="2">
    <source>
        <dbReference type="Proteomes" id="UP001054837"/>
    </source>
</evidence>